<name>A0A8T7M9K0_9CHLR</name>
<gene>
    <name evidence="1" type="ORF">HXX08_22835</name>
    <name evidence="2" type="ORF">OZ401_004251</name>
</gene>
<evidence type="ECO:0000313" key="1">
    <source>
        <dbReference type="EMBL" id="NWJ48706.1"/>
    </source>
</evidence>
<dbReference type="RefSeq" id="WP_341470542.1">
    <property type="nucleotide sequence ID" value="NZ_CP128400.1"/>
</dbReference>
<dbReference type="EMBL" id="CP128400">
    <property type="protein sequence ID" value="WJW68637.1"/>
    <property type="molecule type" value="Genomic_DNA"/>
</dbReference>
<accession>A0A8T7M9K0</accession>
<dbReference type="AlphaFoldDB" id="A0A8T7M9K0"/>
<sequence>MTSKAELRERVRVELGDTVATYLWSDAALNEWIGAAIEEWSRLAPPQRSQTLTTVAGTLVYTLAVAHQGLLSVRAAGRDVALDERLWREQSDGTVQRLAFEFDPGSVSYTLEYLGWYALPTADASVLEVAGSAERALVFRVCQRALSWLESQRGKTRGQPSPTGSAHYEKLFREQRGLFAAKGRGLRLRL</sequence>
<reference evidence="2" key="2">
    <citation type="journal article" date="2024" name="Nature">
        <title>Anoxygenic phototroph of the Chloroflexota uses a type I reaction centre.</title>
        <authorList>
            <person name="Tsuji J.M."/>
            <person name="Shaw N.A."/>
            <person name="Nagashima S."/>
            <person name="Venkiteswaran J.J."/>
            <person name="Schiff S.L."/>
            <person name="Watanabe T."/>
            <person name="Fukui M."/>
            <person name="Hanada S."/>
            <person name="Tank M."/>
            <person name="Neufeld J.D."/>
        </authorList>
    </citation>
    <scope>NUCLEOTIDE SEQUENCE</scope>
    <source>
        <strain evidence="2">L227-S17</strain>
    </source>
</reference>
<dbReference type="Pfam" id="PF24175">
    <property type="entry name" value="SU10_adaptor"/>
    <property type="match status" value="1"/>
</dbReference>
<dbReference type="Proteomes" id="UP001431572">
    <property type="component" value="Chromosome 2"/>
</dbReference>
<organism evidence="1 3">
    <name type="scientific">Candidatus Chlorohelix allophototropha</name>
    <dbReference type="NCBI Taxonomy" id="3003348"/>
    <lineage>
        <taxon>Bacteria</taxon>
        <taxon>Bacillati</taxon>
        <taxon>Chloroflexota</taxon>
        <taxon>Chloroflexia</taxon>
        <taxon>Candidatus Chloroheliales</taxon>
        <taxon>Candidatus Chloroheliaceae</taxon>
        <taxon>Candidatus Chlorohelix</taxon>
    </lineage>
</organism>
<evidence type="ECO:0000313" key="2">
    <source>
        <dbReference type="EMBL" id="WJW68637.1"/>
    </source>
</evidence>
<protein>
    <submittedName>
        <fullName evidence="1">Uncharacterized protein</fullName>
    </submittedName>
</protein>
<dbReference type="Proteomes" id="UP000521676">
    <property type="component" value="Unassembled WGS sequence"/>
</dbReference>
<dbReference type="InterPro" id="IPR056209">
    <property type="entry name" value="SU10_adaptor"/>
</dbReference>
<proteinExistence type="predicted"/>
<evidence type="ECO:0000313" key="4">
    <source>
        <dbReference type="Proteomes" id="UP001431572"/>
    </source>
</evidence>
<evidence type="ECO:0000313" key="3">
    <source>
        <dbReference type="Proteomes" id="UP000521676"/>
    </source>
</evidence>
<reference evidence="1 3" key="1">
    <citation type="submission" date="2020-06" db="EMBL/GenBank/DDBJ databases">
        <title>Anoxygenic phototrophic Chloroflexota member uses a Type I reaction center.</title>
        <authorList>
            <person name="Tsuji J.M."/>
            <person name="Shaw N.A."/>
            <person name="Nagashima S."/>
            <person name="Venkiteswaran J."/>
            <person name="Schiff S.L."/>
            <person name="Hanada S."/>
            <person name="Tank M."/>
            <person name="Neufeld J.D."/>
        </authorList>
    </citation>
    <scope>NUCLEOTIDE SEQUENCE [LARGE SCALE GENOMIC DNA]</scope>
    <source>
        <strain evidence="1">L227-S17</strain>
    </source>
</reference>
<dbReference type="EMBL" id="JACATZ010000003">
    <property type="protein sequence ID" value="NWJ48706.1"/>
    <property type="molecule type" value="Genomic_DNA"/>
</dbReference>
<keyword evidence="4" id="KW-1185">Reference proteome</keyword>